<comment type="similarity">
    <text evidence="1">Belongs to the short-chain dehydrogenases/reductases (SDR) family.</text>
</comment>
<evidence type="ECO:0000256" key="4">
    <source>
        <dbReference type="SAM" id="MobiDB-lite"/>
    </source>
</evidence>
<dbReference type="VEuPathDB" id="FungiDB:MYCFIDRAFT_39928"/>
<evidence type="ECO:0000256" key="2">
    <source>
        <dbReference type="ARBA" id="ARBA00022857"/>
    </source>
</evidence>
<evidence type="ECO:0000256" key="1">
    <source>
        <dbReference type="ARBA" id="ARBA00006484"/>
    </source>
</evidence>
<dbReference type="Gene3D" id="3.40.50.720">
    <property type="entry name" value="NAD(P)-binding Rossmann-like Domain"/>
    <property type="match status" value="1"/>
</dbReference>
<dbReference type="GeneID" id="19339319"/>
<dbReference type="InterPro" id="IPR002347">
    <property type="entry name" value="SDR_fam"/>
</dbReference>
<dbReference type="RefSeq" id="XP_007922420.1">
    <property type="nucleotide sequence ID" value="XM_007924229.1"/>
</dbReference>
<name>M3BA12_PSEFD</name>
<organism evidence="5 6">
    <name type="scientific">Pseudocercospora fijiensis (strain CIRAD86)</name>
    <name type="common">Black leaf streak disease fungus</name>
    <name type="synonym">Mycosphaerella fijiensis</name>
    <dbReference type="NCBI Taxonomy" id="383855"/>
    <lineage>
        <taxon>Eukaryota</taxon>
        <taxon>Fungi</taxon>
        <taxon>Dikarya</taxon>
        <taxon>Ascomycota</taxon>
        <taxon>Pezizomycotina</taxon>
        <taxon>Dothideomycetes</taxon>
        <taxon>Dothideomycetidae</taxon>
        <taxon>Mycosphaerellales</taxon>
        <taxon>Mycosphaerellaceae</taxon>
        <taxon>Pseudocercospora</taxon>
    </lineage>
</organism>
<dbReference type="OrthoDB" id="5371740at2759"/>
<dbReference type="InterPro" id="IPR036291">
    <property type="entry name" value="NAD(P)-bd_dom_sf"/>
</dbReference>
<proteinExistence type="inferred from homology"/>
<dbReference type="PANTHER" id="PTHR43180:SF33">
    <property type="entry name" value="15-HYDROXYPROSTAGLANDIN DEHYDROGENASE [NAD(+)]-LIKE"/>
    <property type="match status" value="1"/>
</dbReference>
<dbReference type="SUPFAM" id="SSF51735">
    <property type="entry name" value="NAD(P)-binding Rossmann-fold domains"/>
    <property type="match status" value="1"/>
</dbReference>
<sequence length="297" mass="32600">MASPVALITDGASGIDVAVAEHLIQFHEYKVAISDIFKSRVQEQITALGTDLCLGICFDVADYSALAKAFIRCYERGGNRIALVYLNAGIGDTDSLYNDLHIVSNAGLPAPVDLRVMDVNLHAVINAINPGRYFILEENERRSGEIAVTSSVLGLYPNHSISPYTASKHALVGLVRALAPVNAKDNISINAILSTMIDTNLMPEAIRPLWRRDHLTSLSTALKAFDAILADAKMTGRVVELVLDEVIMNPLAEYTRPNIRWTCEQDCSWKSEMGPIRPWTPGQNAESECHESRGQLR</sequence>
<dbReference type="PROSITE" id="PS00061">
    <property type="entry name" value="ADH_SHORT"/>
    <property type="match status" value="1"/>
</dbReference>
<keyword evidence="2" id="KW-0521">NADP</keyword>
<dbReference type="HOGENOM" id="CLU_010194_13_0_1"/>
<feature type="compositionally biased region" description="Basic and acidic residues" evidence="4">
    <location>
        <begin position="287"/>
        <end position="297"/>
    </location>
</feature>
<dbReference type="EMBL" id="KB446556">
    <property type="protein sequence ID" value="EME86093.1"/>
    <property type="molecule type" value="Genomic_DNA"/>
</dbReference>
<evidence type="ECO:0000256" key="3">
    <source>
        <dbReference type="ARBA" id="ARBA00023002"/>
    </source>
</evidence>
<reference evidence="5 6" key="1">
    <citation type="journal article" date="2012" name="PLoS Pathog.">
        <title>Diverse lifestyles and strategies of plant pathogenesis encoded in the genomes of eighteen Dothideomycetes fungi.</title>
        <authorList>
            <person name="Ohm R.A."/>
            <person name="Feau N."/>
            <person name="Henrissat B."/>
            <person name="Schoch C.L."/>
            <person name="Horwitz B.A."/>
            <person name="Barry K.W."/>
            <person name="Condon B.J."/>
            <person name="Copeland A.C."/>
            <person name="Dhillon B."/>
            <person name="Glaser F."/>
            <person name="Hesse C.N."/>
            <person name="Kosti I."/>
            <person name="LaButti K."/>
            <person name="Lindquist E.A."/>
            <person name="Lucas S."/>
            <person name="Salamov A.A."/>
            <person name="Bradshaw R.E."/>
            <person name="Ciuffetti L."/>
            <person name="Hamelin R.C."/>
            <person name="Kema G.H.J."/>
            <person name="Lawrence C."/>
            <person name="Scott J.A."/>
            <person name="Spatafora J.W."/>
            <person name="Turgeon B.G."/>
            <person name="de Wit P.J.G.M."/>
            <person name="Zhong S."/>
            <person name="Goodwin S.B."/>
            <person name="Grigoriev I.V."/>
        </authorList>
    </citation>
    <scope>NUCLEOTIDE SEQUENCE [LARGE SCALE GENOMIC DNA]</scope>
    <source>
        <strain evidence="5 6">CIRAD86</strain>
    </source>
</reference>
<dbReference type="PANTHER" id="PTHR43180">
    <property type="entry name" value="3-OXOACYL-(ACYL-CARRIER-PROTEIN) REDUCTASE (AFU_ORTHOLOGUE AFUA_6G11210)"/>
    <property type="match status" value="1"/>
</dbReference>
<gene>
    <name evidence="5" type="ORF">MYCFIDRAFT_39928</name>
</gene>
<dbReference type="Proteomes" id="UP000016932">
    <property type="component" value="Unassembled WGS sequence"/>
</dbReference>
<dbReference type="PRINTS" id="PR00081">
    <property type="entry name" value="GDHRDH"/>
</dbReference>
<dbReference type="AlphaFoldDB" id="M3BA12"/>
<keyword evidence="6" id="KW-1185">Reference proteome</keyword>
<dbReference type="Pfam" id="PF00106">
    <property type="entry name" value="adh_short"/>
    <property type="match status" value="1"/>
</dbReference>
<dbReference type="InterPro" id="IPR020904">
    <property type="entry name" value="Sc_DH/Rdtase_CS"/>
</dbReference>
<dbReference type="KEGG" id="pfj:MYCFIDRAFT_39928"/>
<evidence type="ECO:0000313" key="6">
    <source>
        <dbReference type="Proteomes" id="UP000016932"/>
    </source>
</evidence>
<dbReference type="GO" id="GO:0016491">
    <property type="term" value="F:oxidoreductase activity"/>
    <property type="evidence" value="ECO:0007669"/>
    <property type="project" value="UniProtKB-KW"/>
</dbReference>
<keyword evidence="3" id="KW-0560">Oxidoreductase</keyword>
<evidence type="ECO:0000313" key="5">
    <source>
        <dbReference type="EMBL" id="EME86093.1"/>
    </source>
</evidence>
<accession>M3BA12</accession>
<feature type="region of interest" description="Disordered" evidence="4">
    <location>
        <begin position="274"/>
        <end position="297"/>
    </location>
</feature>
<dbReference type="eggNOG" id="KOG4169">
    <property type="taxonomic scope" value="Eukaryota"/>
</dbReference>
<protein>
    <submittedName>
        <fullName evidence="5">Uncharacterized protein</fullName>
    </submittedName>
</protein>